<dbReference type="Proteomes" id="UP000249396">
    <property type="component" value="Unassembled WGS sequence"/>
</dbReference>
<dbReference type="InterPro" id="IPR014777">
    <property type="entry name" value="4pyrrole_Mease_sub1"/>
</dbReference>
<dbReference type="GO" id="GO:0008168">
    <property type="term" value="F:methyltransferase activity"/>
    <property type="evidence" value="ECO:0007669"/>
    <property type="project" value="InterPro"/>
</dbReference>
<dbReference type="Gene3D" id="3.40.1010.10">
    <property type="entry name" value="Cobalt-precorrin-4 Transmethylase, Domain 1"/>
    <property type="match status" value="1"/>
</dbReference>
<comment type="caution">
    <text evidence="2">The sequence shown here is derived from an EMBL/GenBank/DDBJ whole genome shotgun (WGS) entry which is preliminary data.</text>
</comment>
<dbReference type="EMBL" id="QJPH01000135">
    <property type="protein sequence ID" value="PZN85065.1"/>
    <property type="molecule type" value="Genomic_DNA"/>
</dbReference>
<accession>A0A2W4RME8</accession>
<feature type="domain" description="Tetrapyrrole methylase" evidence="1">
    <location>
        <begin position="80"/>
        <end position="205"/>
    </location>
</feature>
<dbReference type="InterPro" id="IPR035996">
    <property type="entry name" value="4pyrrol_Methylase_sf"/>
</dbReference>
<sequence length="540" mass="60224">MNDLSDAYPNQQQHTHHWKALNDLTAYPSQQQHTQAWEALARDIAATGGQIREASPSAGPAQPGELTIIGSGIESVGFLLGDEELIRAADAVFFCVSDPATVVWLKSIRPDAYDLYVLYDNSKVRYTTYMQMAEAMLHFVRQGKKVIAVYYGHPGIFVLPTHRAILIARREGYKAQMRPSVCALDCLCADLGVDPSQPGMQTHEATGISTFYLATKDTVEVDQAMLARLGLLKPGQTIRASSGPLREIGLYGVRERKAFKAYQQFQVPKDYFWQEDTVASRFIIAMRQDFSLRELYQHSPSLAVSEEVFPGLTKRERTLLIKRDSGSIQIAAKGVGIAKAENQAFLSALFTQKPLISQLLRLFRTTRLEDIPQALPDWSARQGFPVEWAKLRSDIDLTTRNNLFPWTGAYQTEDGRLLLLTGDAGKTKAKLFVNGHRLLNFTYRHGDLQWKAETPDGENGYLKTDIDIKGRRRLVGSIWPDGDAAPTKHGLVALEGEPGRQHVSEAVGRYVKSGSTGPETLAIEVAETTQRGRHIRVELR</sequence>
<evidence type="ECO:0000313" key="3">
    <source>
        <dbReference type="Proteomes" id="UP000249396"/>
    </source>
</evidence>
<dbReference type="CDD" id="cd19916">
    <property type="entry name" value="OphMA_like"/>
    <property type="match status" value="1"/>
</dbReference>
<proteinExistence type="predicted"/>
<dbReference type="SUPFAM" id="SSF53790">
    <property type="entry name" value="Tetrapyrrole methylase"/>
    <property type="match status" value="1"/>
</dbReference>
<organism evidence="2 3">
    <name type="scientific">Candidatus Methylumidiphilus alinenensis</name>
    <dbReference type="NCBI Taxonomy" id="2202197"/>
    <lineage>
        <taxon>Bacteria</taxon>
        <taxon>Pseudomonadati</taxon>
        <taxon>Pseudomonadota</taxon>
        <taxon>Gammaproteobacteria</taxon>
        <taxon>Methylococcales</taxon>
        <taxon>Candidatus Methylumidiphilus</taxon>
    </lineage>
</organism>
<dbReference type="InterPro" id="IPR000878">
    <property type="entry name" value="4pyrrol_Mease"/>
</dbReference>
<dbReference type="AlphaFoldDB" id="A0A2W4RME8"/>
<reference evidence="2 3" key="1">
    <citation type="journal article" date="2018" name="Aquat. Microb. Ecol.">
        <title>Gammaproteobacterial methanotrophs dominate.</title>
        <authorList>
            <person name="Rissanen A.J."/>
            <person name="Saarenheimo J."/>
            <person name="Tiirola M."/>
            <person name="Peura S."/>
            <person name="Aalto S.L."/>
            <person name="Karvinen A."/>
            <person name="Nykanen H."/>
        </authorList>
    </citation>
    <scope>NUCLEOTIDE SEQUENCE [LARGE SCALE GENOMIC DNA]</scope>
    <source>
        <strain evidence="2">AMbin10</strain>
    </source>
</reference>
<gene>
    <name evidence="2" type="ORF">DM484_01850</name>
</gene>
<evidence type="ECO:0000259" key="1">
    <source>
        <dbReference type="Pfam" id="PF00590"/>
    </source>
</evidence>
<evidence type="ECO:0000313" key="2">
    <source>
        <dbReference type="EMBL" id="PZN85065.1"/>
    </source>
</evidence>
<protein>
    <recommendedName>
        <fullName evidence="1">Tetrapyrrole methylase domain-containing protein</fullName>
    </recommendedName>
</protein>
<dbReference type="Pfam" id="PF00590">
    <property type="entry name" value="TP_methylase"/>
    <property type="match status" value="1"/>
</dbReference>
<name>A0A2W4RME8_9GAMM</name>